<feature type="transmembrane region" description="Helical" evidence="1">
    <location>
        <begin position="6"/>
        <end position="26"/>
    </location>
</feature>
<name>A0ABM6TAF4_9BACE</name>
<dbReference type="RefSeq" id="WP_106042651.1">
    <property type="nucleotide sequence ID" value="NZ_CP027231.1"/>
</dbReference>
<evidence type="ECO:0000259" key="3">
    <source>
        <dbReference type="Pfam" id="PF13026"/>
    </source>
</evidence>
<evidence type="ECO:0000256" key="1">
    <source>
        <dbReference type="SAM" id="Phobius"/>
    </source>
</evidence>
<evidence type="ECO:0000259" key="2">
    <source>
        <dbReference type="Pfam" id="PF12697"/>
    </source>
</evidence>
<dbReference type="InterPro" id="IPR053145">
    <property type="entry name" value="AB_hydrolase_Est10"/>
</dbReference>
<feature type="domain" description="DUF3887" evidence="3">
    <location>
        <begin position="34"/>
        <end position="118"/>
    </location>
</feature>
<dbReference type="InterPro" id="IPR000073">
    <property type="entry name" value="AB_hydrolase_1"/>
</dbReference>
<evidence type="ECO:0008006" key="6">
    <source>
        <dbReference type="Google" id="ProtNLM"/>
    </source>
</evidence>
<feature type="domain" description="AB hydrolase-1" evidence="2">
    <location>
        <begin position="177"/>
        <end position="337"/>
    </location>
</feature>
<dbReference type="SUPFAM" id="SSF53474">
    <property type="entry name" value="alpha/beta-Hydrolases"/>
    <property type="match status" value="1"/>
</dbReference>
<evidence type="ECO:0000313" key="4">
    <source>
        <dbReference type="EMBL" id="AVM53721.1"/>
    </source>
</evidence>
<dbReference type="InterPro" id="IPR029058">
    <property type="entry name" value="AB_hydrolase_fold"/>
</dbReference>
<dbReference type="Proteomes" id="UP000238304">
    <property type="component" value="Chromosome"/>
</dbReference>
<proteinExistence type="predicted"/>
<dbReference type="PANTHER" id="PTHR43265">
    <property type="entry name" value="ESTERASE ESTD"/>
    <property type="match status" value="1"/>
</dbReference>
<dbReference type="Pfam" id="PF12697">
    <property type="entry name" value="Abhydrolase_6"/>
    <property type="match status" value="1"/>
</dbReference>
<dbReference type="PANTHER" id="PTHR43265:SF1">
    <property type="entry name" value="ESTERASE ESTD"/>
    <property type="match status" value="1"/>
</dbReference>
<keyword evidence="1" id="KW-0812">Transmembrane</keyword>
<dbReference type="Gene3D" id="3.10.450.590">
    <property type="match status" value="1"/>
</dbReference>
<keyword evidence="5" id="KW-1185">Reference proteome</keyword>
<evidence type="ECO:0000313" key="5">
    <source>
        <dbReference type="Proteomes" id="UP000238304"/>
    </source>
</evidence>
<accession>A0ABM6TAF4</accession>
<dbReference type="EMBL" id="CP027231">
    <property type="protein sequence ID" value="AVM53721.1"/>
    <property type="molecule type" value="Genomic_DNA"/>
</dbReference>
<protein>
    <recommendedName>
        <fullName evidence="6">Alpha/beta fold hydrolase</fullName>
    </recommendedName>
</protein>
<keyword evidence="1" id="KW-1133">Transmembrane helix</keyword>
<organism evidence="4 5">
    <name type="scientific">Bacteroides zoogleoformans</name>
    <dbReference type="NCBI Taxonomy" id="28119"/>
    <lineage>
        <taxon>Bacteria</taxon>
        <taxon>Pseudomonadati</taxon>
        <taxon>Bacteroidota</taxon>
        <taxon>Bacteroidia</taxon>
        <taxon>Bacteroidales</taxon>
        <taxon>Bacteroidaceae</taxon>
        <taxon>Bacteroides</taxon>
    </lineage>
</organism>
<dbReference type="Pfam" id="PF13026">
    <property type="entry name" value="DUF3887"/>
    <property type="match status" value="1"/>
</dbReference>
<sequence length="430" mass="47207">MSAFGFLRWVLIGIGFLSGYVCVVHAQNSHIVRAQRIYELFAAGQGDSVHAALNKELQAKLSPADFNDTFRQTEKTFGPLQSKGDWQTDAIQGAAVYYRDLMFERYSLRFILAFDANGGMNTIRLAPVPALSSAKPVSYDAAKMTEREITVGADGFELPGTLTLPVFASKQRKVPCVVLIHGSGPNDRDETIGPNKPFRDLARGLAERGIAVIRYDKRTKVYGANSVPAGRALDYDTETVDDALSALRRAEGLPEIATDSIFVSGHSLGGMLAPRIAQKSDIPAGIVILSGPARPLDVSLKEQLAYIASLTGTKVDVQEQADKLMAAQPRSYWDFAETYRPVETAAGLTLPILVLQGERDYQVTMEDFALWRSGLLHRKNAFFKSYPRLNHLMQEGSGKATPFEYNRASPVAAYVMDDIASFVRGERGNF</sequence>
<keyword evidence="1" id="KW-0472">Membrane</keyword>
<reference evidence="4 5" key="1">
    <citation type="submission" date="2018-02" db="EMBL/GenBank/DDBJ databases">
        <authorList>
            <person name="Holder M.E."/>
            <person name="Ajami N.J."/>
            <person name="Petrosino J.F."/>
        </authorList>
    </citation>
    <scope>NUCLEOTIDE SEQUENCE [LARGE SCALE GENOMIC DNA]</scope>
    <source>
        <strain evidence="4 5">ATCC 33285</strain>
    </source>
</reference>
<dbReference type="InterPro" id="IPR024981">
    <property type="entry name" value="DUF3887"/>
</dbReference>
<dbReference type="Gene3D" id="3.40.50.1820">
    <property type="entry name" value="alpha/beta hydrolase"/>
    <property type="match status" value="1"/>
</dbReference>
<gene>
    <name evidence="4" type="ORF">C4H11_13120</name>
</gene>